<organism evidence="2 3">
    <name type="scientific">Chitinophaga niabensis</name>
    <dbReference type="NCBI Taxonomy" id="536979"/>
    <lineage>
        <taxon>Bacteria</taxon>
        <taxon>Pseudomonadati</taxon>
        <taxon>Bacteroidota</taxon>
        <taxon>Chitinophagia</taxon>
        <taxon>Chitinophagales</taxon>
        <taxon>Chitinophagaceae</taxon>
        <taxon>Chitinophaga</taxon>
    </lineage>
</organism>
<evidence type="ECO:0000313" key="2">
    <source>
        <dbReference type="EMBL" id="SIO52580.1"/>
    </source>
</evidence>
<dbReference type="AlphaFoldDB" id="A0A1N6K7N5"/>
<dbReference type="OrthoDB" id="674916at2"/>
<evidence type="ECO:0000256" key="1">
    <source>
        <dbReference type="SAM" id="SignalP"/>
    </source>
</evidence>
<feature type="chain" id="PRO_5012545920" evidence="1">
    <location>
        <begin position="23"/>
        <end position="193"/>
    </location>
</feature>
<protein>
    <submittedName>
        <fullName evidence="2">Uncharacterized protein</fullName>
    </submittedName>
</protein>
<keyword evidence="1" id="KW-0732">Signal</keyword>
<feature type="signal peptide" evidence="1">
    <location>
        <begin position="1"/>
        <end position="22"/>
    </location>
</feature>
<dbReference type="STRING" id="536979.SAMN04488055_5257"/>
<accession>A0A1N6K7N5</accession>
<dbReference type="EMBL" id="FSRA01000002">
    <property type="protein sequence ID" value="SIO52580.1"/>
    <property type="molecule type" value="Genomic_DNA"/>
</dbReference>
<sequence length="193" mass="22170">MRLTNQLRQAICYLCIMVCCHACTIISKDPVSVDYEILPNHQFYPSCGQARISGDLPQGGYYLVYVLSDSLDVNNCVSSRNESITGKDTMTMRFGRDFLMTMAVHDAGKDWFFHFQQMEVVDSMLHIHLRAYHRSDSTVSKPTYNLSDNYVWKINGEEAKLIKLYINGSNYAYVPGPQWSDAPINWQHAHWGE</sequence>
<proteinExistence type="predicted"/>
<gene>
    <name evidence="2" type="ORF">SAMN04488055_5257</name>
</gene>
<dbReference type="RefSeq" id="WP_143197583.1">
    <property type="nucleotide sequence ID" value="NZ_FSRA01000002.1"/>
</dbReference>
<evidence type="ECO:0000313" key="3">
    <source>
        <dbReference type="Proteomes" id="UP000185003"/>
    </source>
</evidence>
<name>A0A1N6K7N5_9BACT</name>
<keyword evidence="3" id="KW-1185">Reference proteome</keyword>
<reference evidence="2 3" key="1">
    <citation type="submission" date="2016-11" db="EMBL/GenBank/DDBJ databases">
        <authorList>
            <person name="Jaros S."/>
            <person name="Januszkiewicz K."/>
            <person name="Wedrychowicz H."/>
        </authorList>
    </citation>
    <scope>NUCLEOTIDE SEQUENCE [LARGE SCALE GENOMIC DNA]</scope>
    <source>
        <strain evidence="2 3">DSM 24787</strain>
    </source>
</reference>
<dbReference type="Proteomes" id="UP000185003">
    <property type="component" value="Unassembled WGS sequence"/>
</dbReference>